<dbReference type="PANTHER" id="PTHR43300">
    <property type="entry name" value="ACETYLTRANSFERASE"/>
    <property type="match status" value="1"/>
</dbReference>
<name>A0A177ZJW2_9BACI</name>
<sequence length="205" mass="21760">MKEKLLIIGASGHGKVVADIAIKMNKWQTVDFLDDDGNIKAPMGLNVIGTTQNVSKYIDEYEIFVGIGNNNIRQKIFNFLVEEGASIPLLIHPDAIIAKQVIVGEGTVIMPGAIINSSSKIGKGCILNTASTIDHDNSIKDFVHISPGVHLAGNVNVGTRSWLGIGSIVSNNLSITKDCKIGAGAVVVNDITETGTYVGVPARRL</sequence>
<proteinExistence type="predicted"/>
<dbReference type="OrthoDB" id="9794407at2"/>
<evidence type="ECO:0000256" key="2">
    <source>
        <dbReference type="PIRSR" id="PIRSR620019-2"/>
    </source>
</evidence>
<feature type="active site" description="Proton acceptor" evidence="1">
    <location>
        <position position="135"/>
    </location>
</feature>
<evidence type="ECO:0000256" key="1">
    <source>
        <dbReference type="PIRSR" id="PIRSR620019-1"/>
    </source>
</evidence>
<dbReference type="PATRIC" id="fig|217031.6.peg.4611"/>
<keyword evidence="5" id="KW-1185">Reference proteome</keyword>
<dbReference type="InterPro" id="IPR050179">
    <property type="entry name" value="Trans_hexapeptide_repeat"/>
</dbReference>
<organism evidence="4 5">
    <name type="scientific">Lederbergia galactosidilytica</name>
    <dbReference type="NCBI Taxonomy" id="217031"/>
    <lineage>
        <taxon>Bacteria</taxon>
        <taxon>Bacillati</taxon>
        <taxon>Bacillota</taxon>
        <taxon>Bacilli</taxon>
        <taxon>Bacillales</taxon>
        <taxon>Bacillaceae</taxon>
        <taxon>Lederbergia</taxon>
    </lineage>
</organism>
<dbReference type="CDD" id="cd03360">
    <property type="entry name" value="LbH_AT_putative"/>
    <property type="match status" value="1"/>
</dbReference>
<dbReference type="Proteomes" id="UP000077881">
    <property type="component" value="Unassembled WGS sequence"/>
</dbReference>
<evidence type="ECO:0000313" key="5">
    <source>
        <dbReference type="Proteomes" id="UP000077881"/>
    </source>
</evidence>
<dbReference type="InterPro" id="IPR020019">
    <property type="entry name" value="AcTrfase_PglD-like"/>
</dbReference>
<evidence type="ECO:0000259" key="3">
    <source>
        <dbReference type="Pfam" id="PF17836"/>
    </source>
</evidence>
<dbReference type="GO" id="GO:0016740">
    <property type="term" value="F:transferase activity"/>
    <property type="evidence" value="ECO:0007669"/>
    <property type="project" value="UniProtKB-KW"/>
</dbReference>
<accession>A0A177ZJW2</accession>
<protein>
    <submittedName>
        <fullName evidence="4">Acetyltransferase</fullName>
    </submittedName>
</protein>
<feature type="binding site" evidence="2">
    <location>
        <position position="144"/>
    </location>
    <ligand>
        <name>acetyl-CoA</name>
        <dbReference type="ChEBI" id="CHEBI:57288"/>
    </ligand>
</feature>
<dbReference type="NCBIfam" id="TIGR03570">
    <property type="entry name" value="NeuD_NnaD"/>
    <property type="match status" value="1"/>
</dbReference>
<feature type="binding site" evidence="2">
    <location>
        <position position="165"/>
    </location>
    <ligand>
        <name>acetyl-CoA</name>
        <dbReference type="ChEBI" id="CHEBI:57288"/>
    </ligand>
</feature>
<evidence type="ECO:0000313" key="4">
    <source>
        <dbReference type="EMBL" id="OAK67630.1"/>
    </source>
</evidence>
<feature type="binding site" evidence="2">
    <location>
        <position position="68"/>
    </location>
    <ligand>
        <name>substrate</name>
    </ligand>
</feature>
<dbReference type="SUPFAM" id="SSF51161">
    <property type="entry name" value="Trimeric LpxA-like enzymes"/>
    <property type="match status" value="1"/>
</dbReference>
<dbReference type="EMBL" id="LDJR01000060">
    <property type="protein sequence ID" value="OAK67630.1"/>
    <property type="molecule type" value="Genomic_DNA"/>
</dbReference>
<dbReference type="RefSeq" id="WP_064468874.1">
    <property type="nucleotide sequence ID" value="NZ_LDJR01000060.1"/>
</dbReference>
<dbReference type="Pfam" id="PF17836">
    <property type="entry name" value="PglD_N"/>
    <property type="match status" value="1"/>
</dbReference>
<comment type="caution">
    <text evidence="4">The sequence shown here is derived from an EMBL/GenBank/DDBJ whole genome shotgun (WGS) entry which is preliminary data.</text>
</comment>
<feature type="binding site" evidence="2">
    <location>
        <begin position="11"/>
        <end position="13"/>
    </location>
    <ligand>
        <name>substrate</name>
    </ligand>
</feature>
<dbReference type="InterPro" id="IPR041561">
    <property type="entry name" value="PglD_N"/>
</dbReference>
<feature type="site" description="Increases basicity of active site His" evidence="1">
    <location>
        <position position="136"/>
    </location>
</feature>
<dbReference type="PANTHER" id="PTHR43300:SF7">
    <property type="entry name" value="UDP-N-ACETYLBACILLOSAMINE N-ACETYLTRANSFERASE"/>
    <property type="match status" value="1"/>
</dbReference>
<feature type="domain" description="PglD N-terminal" evidence="3">
    <location>
        <begin position="4"/>
        <end position="78"/>
    </location>
</feature>
<dbReference type="Gene3D" id="3.40.50.20">
    <property type="match status" value="1"/>
</dbReference>
<gene>
    <name evidence="4" type="ORF">ABB05_21220</name>
</gene>
<dbReference type="STRING" id="217031.ABB05_21220"/>
<keyword evidence="4" id="KW-0808">Transferase</keyword>
<dbReference type="AlphaFoldDB" id="A0A177ZJW2"/>
<dbReference type="InterPro" id="IPR011004">
    <property type="entry name" value="Trimer_LpxA-like_sf"/>
</dbReference>
<dbReference type="Gene3D" id="2.160.10.10">
    <property type="entry name" value="Hexapeptide repeat proteins"/>
    <property type="match status" value="1"/>
</dbReference>
<reference evidence="4 5" key="1">
    <citation type="submission" date="2015-05" db="EMBL/GenBank/DDBJ databases">
        <title>Comparison of genome.</title>
        <authorList>
            <person name="Zheng Z."/>
            <person name="Sun M."/>
        </authorList>
    </citation>
    <scope>NUCLEOTIDE SEQUENCE [LARGE SCALE GENOMIC DNA]</scope>
    <source>
        <strain evidence="4 5">G25-74</strain>
    </source>
</reference>